<comment type="cofactor">
    <cofactor evidence="1">
        <name>FAD</name>
        <dbReference type="ChEBI" id="CHEBI:57692"/>
    </cofactor>
</comment>
<feature type="domain" description="RsdA/BaiN/AoA(So)-like Rossmann fold-like" evidence="4">
    <location>
        <begin position="2"/>
        <end position="397"/>
    </location>
</feature>
<gene>
    <name evidence="6" type="ORF">EF514_08940</name>
</gene>
<feature type="domain" description="RsdA/BaiN/AoA(So)-like insert" evidence="5">
    <location>
        <begin position="185"/>
        <end position="344"/>
    </location>
</feature>
<dbReference type="NCBIfam" id="TIGR00275">
    <property type="entry name" value="aminoacetone oxidase family FAD-binding enzyme"/>
    <property type="match status" value="1"/>
</dbReference>
<evidence type="ECO:0000259" key="5">
    <source>
        <dbReference type="Pfam" id="PF22780"/>
    </source>
</evidence>
<dbReference type="Gene3D" id="3.50.50.60">
    <property type="entry name" value="FAD/NAD(P)-binding domain"/>
    <property type="match status" value="1"/>
</dbReference>
<dbReference type="InterPro" id="IPR004792">
    <property type="entry name" value="BaiN-like"/>
</dbReference>
<evidence type="ECO:0000313" key="6">
    <source>
        <dbReference type="EMBL" id="RVU54099.1"/>
    </source>
</evidence>
<proteinExistence type="predicted"/>
<evidence type="ECO:0000256" key="2">
    <source>
        <dbReference type="ARBA" id="ARBA00022630"/>
    </source>
</evidence>
<dbReference type="Gene3D" id="1.10.8.260">
    <property type="entry name" value="HI0933 insert domain-like"/>
    <property type="match status" value="1"/>
</dbReference>
<keyword evidence="7" id="KW-1185">Reference proteome</keyword>
<dbReference type="OrthoDB" id="9773233at2"/>
<dbReference type="Proteomes" id="UP000288812">
    <property type="component" value="Unassembled WGS sequence"/>
</dbReference>
<dbReference type="Pfam" id="PF22780">
    <property type="entry name" value="HI0933_like_1st"/>
    <property type="match status" value="1"/>
</dbReference>
<dbReference type="Gene3D" id="2.40.30.10">
    <property type="entry name" value="Translation factors"/>
    <property type="match status" value="1"/>
</dbReference>
<sequence>MDIIVIGGGISGVFAAIELKKRGHNVIILEKNDRILKKMLVTGNGRCNLTNVKLSESNYNDSGDFTRYALSKFNNNDFKDYLNNLGIVTTEENNGKIYPITLKAQSVVNMLLEELKDIGVEILTSKKVISIRKKKKFIVRTDDEEYFADKIIFAVGGSSMPSSGSDGKSYKLLKELGHSTGEIFPALTQVKLDSKYLKHLSGVKVVSEIKLYKNREIVDRRYGEVLFTNYGISGPPVLDISRSVNFFKDDLTIEMSLINYVEKVKETKEELYNRLYTFQNYTIERWLLGVIDKKFIYMILDMLKLNADTPVNIMSNRDYNKLVGLLLSISFKVEGTKGFENSQVTKGGINIAEIDEKTFESKIIKDLYIVGEVMDVDGDCGGYNIQWAATSAIIAARSID</sequence>
<dbReference type="PANTHER" id="PTHR42887:SF2">
    <property type="entry name" value="OS12G0638800 PROTEIN"/>
    <property type="match status" value="1"/>
</dbReference>
<dbReference type="InterPro" id="IPR036188">
    <property type="entry name" value="FAD/NAD-bd_sf"/>
</dbReference>
<dbReference type="SUPFAM" id="SSF51905">
    <property type="entry name" value="FAD/NAD(P)-binding domain"/>
    <property type="match status" value="1"/>
</dbReference>
<comment type="caution">
    <text evidence="6">The sequence shown here is derived from an EMBL/GenBank/DDBJ whole genome shotgun (WGS) entry which is preliminary data.</text>
</comment>
<dbReference type="InterPro" id="IPR055178">
    <property type="entry name" value="RsdA/BaiN/AoA(So)-like_dom"/>
</dbReference>
<keyword evidence="2" id="KW-0285">Flavoprotein</keyword>
<accession>A0A437S521</accession>
<dbReference type="InterPro" id="IPR057661">
    <property type="entry name" value="RsdA/BaiN/AoA(So)_Rossmann"/>
</dbReference>
<dbReference type="SUPFAM" id="SSF160996">
    <property type="entry name" value="HI0933 insert domain-like"/>
    <property type="match status" value="1"/>
</dbReference>
<dbReference type="EMBL" id="RLIH01000015">
    <property type="protein sequence ID" value="RVU54099.1"/>
    <property type="molecule type" value="Genomic_DNA"/>
</dbReference>
<reference evidence="6 7" key="1">
    <citation type="submission" date="2018-11" db="EMBL/GenBank/DDBJ databases">
        <title>Genome sequencing and assembly of Anaerosphaera sp. nov., GS7-6-2.</title>
        <authorList>
            <person name="Rettenmaier R."/>
            <person name="Liebl W."/>
            <person name="Zverlov V."/>
        </authorList>
    </citation>
    <scope>NUCLEOTIDE SEQUENCE [LARGE SCALE GENOMIC DNA]</scope>
    <source>
        <strain evidence="6 7">GS7-6-2</strain>
    </source>
</reference>
<evidence type="ECO:0000256" key="3">
    <source>
        <dbReference type="ARBA" id="ARBA00022827"/>
    </source>
</evidence>
<dbReference type="Pfam" id="PF03486">
    <property type="entry name" value="HI0933_like"/>
    <property type="match status" value="1"/>
</dbReference>
<evidence type="ECO:0000259" key="4">
    <source>
        <dbReference type="Pfam" id="PF03486"/>
    </source>
</evidence>
<protein>
    <submittedName>
        <fullName evidence="6">Aminoacetone oxidase family FAD-binding enzyme</fullName>
    </submittedName>
</protein>
<dbReference type="InterPro" id="IPR023166">
    <property type="entry name" value="BaiN-like_dom_sf"/>
</dbReference>
<dbReference type="AlphaFoldDB" id="A0A437S521"/>
<evidence type="ECO:0000313" key="7">
    <source>
        <dbReference type="Proteomes" id="UP000288812"/>
    </source>
</evidence>
<organism evidence="6 7">
    <name type="scientific">Anaerosphaera multitolerans</name>
    <dbReference type="NCBI Taxonomy" id="2487351"/>
    <lineage>
        <taxon>Bacteria</taxon>
        <taxon>Bacillati</taxon>
        <taxon>Bacillota</taxon>
        <taxon>Tissierellia</taxon>
        <taxon>Tissierellales</taxon>
        <taxon>Peptoniphilaceae</taxon>
        <taxon>Anaerosphaera</taxon>
    </lineage>
</organism>
<dbReference type="PANTHER" id="PTHR42887">
    <property type="entry name" value="OS12G0638800 PROTEIN"/>
    <property type="match status" value="1"/>
</dbReference>
<keyword evidence="3" id="KW-0274">FAD</keyword>
<dbReference type="RefSeq" id="WP_127725099.1">
    <property type="nucleotide sequence ID" value="NZ_RLIH01000015.1"/>
</dbReference>
<name>A0A437S521_9FIRM</name>
<evidence type="ECO:0000256" key="1">
    <source>
        <dbReference type="ARBA" id="ARBA00001974"/>
    </source>
</evidence>